<name>A0A4V3D0N9_9SPHI</name>
<keyword evidence="3" id="KW-1185">Reference proteome</keyword>
<dbReference type="EMBL" id="SNYC01000009">
    <property type="protein sequence ID" value="TDQ06360.1"/>
    <property type="molecule type" value="Genomic_DNA"/>
</dbReference>
<comment type="caution">
    <text evidence="2">The sequence shown here is derived from an EMBL/GenBank/DDBJ whole genome shotgun (WGS) entry which is preliminary data.</text>
</comment>
<keyword evidence="1" id="KW-0812">Transmembrane</keyword>
<gene>
    <name evidence="2" type="ORF">ATK78_4430</name>
</gene>
<keyword evidence="1" id="KW-1133">Transmembrane helix</keyword>
<sequence>MPVKTNDMKNSILNYFNLPFVIVAGLLLVLSSCAKDSYYRDGGKANPIFDGNMLEFLQSKPKEFDTIAQVIKLAGMEEVFKNEELTFFAPNDKFIRQTIRRLNPELRTLYLDTIKTLADIKPEIWRKYLSRYLFKGKNKLADYSQIDFDLINTFPGQNYFSYNNAVLNIGVIYESANGVKYLGYRRLVINHIPDISKPRDNWQGGTVSSSDIQPSNGVVHTLVWEGRLFGFDYNDFYQDVIFSKR</sequence>
<evidence type="ECO:0000256" key="1">
    <source>
        <dbReference type="SAM" id="Phobius"/>
    </source>
</evidence>
<evidence type="ECO:0000313" key="2">
    <source>
        <dbReference type="EMBL" id="TDQ06360.1"/>
    </source>
</evidence>
<evidence type="ECO:0000313" key="3">
    <source>
        <dbReference type="Proteomes" id="UP000295620"/>
    </source>
</evidence>
<dbReference type="PROSITE" id="PS51257">
    <property type="entry name" value="PROKAR_LIPOPROTEIN"/>
    <property type="match status" value="1"/>
</dbReference>
<dbReference type="AlphaFoldDB" id="A0A4V3D0N9"/>
<reference evidence="2 3" key="1">
    <citation type="submission" date="2019-03" db="EMBL/GenBank/DDBJ databases">
        <title>Genomic Encyclopedia of Archaeal and Bacterial Type Strains, Phase II (KMG-II): from individual species to whole genera.</title>
        <authorList>
            <person name="Goeker M."/>
        </authorList>
    </citation>
    <scope>NUCLEOTIDE SEQUENCE [LARGE SCALE GENOMIC DNA]</scope>
    <source>
        <strain evidence="2 3">DSM 19035</strain>
    </source>
</reference>
<feature type="transmembrane region" description="Helical" evidence="1">
    <location>
        <begin position="12"/>
        <end position="30"/>
    </location>
</feature>
<evidence type="ECO:0008006" key="4">
    <source>
        <dbReference type="Google" id="ProtNLM"/>
    </source>
</evidence>
<dbReference type="SUPFAM" id="SSF82153">
    <property type="entry name" value="FAS1 domain"/>
    <property type="match status" value="1"/>
</dbReference>
<organism evidence="2 3">
    <name type="scientific">Pedobacter metabolipauper</name>
    <dbReference type="NCBI Taxonomy" id="425513"/>
    <lineage>
        <taxon>Bacteria</taxon>
        <taxon>Pseudomonadati</taxon>
        <taxon>Bacteroidota</taxon>
        <taxon>Sphingobacteriia</taxon>
        <taxon>Sphingobacteriales</taxon>
        <taxon>Sphingobacteriaceae</taxon>
        <taxon>Pedobacter</taxon>
    </lineage>
</organism>
<dbReference type="Proteomes" id="UP000295620">
    <property type="component" value="Unassembled WGS sequence"/>
</dbReference>
<protein>
    <recommendedName>
        <fullName evidence="4">Fasciclin domain-containing protein</fullName>
    </recommendedName>
</protein>
<keyword evidence="1" id="KW-0472">Membrane</keyword>
<proteinExistence type="predicted"/>
<dbReference type="Gene3D" id="2.30.180.10">
    <property type="entry name" value="FAS1 domain"/>
    <property type="match status" value="1"/>
</dbReference>
<dbReference type="InterPro" id="IPR036378">
    <property type="entry name" value="FAS1_dom_sf"/>
</dbReference>
<accession>A0A4V3D0N9</accession>